<proteinExistence type="predicted"/>
<dbReference type="PANTHER" id="PTHR31956">
    <property type="entry name" value="NON-SPECIFIC PHOSPHOLIPASE C4-RELATED"/>
    <property type="match status" value="1"/>
</dbReference>
<dbReference type="Gene3D" id="3.40.720.10">
    <property type="entry name" value="Alkaline Phosphatase, subunit A"/>
    <property type="match status" value="2"/>
</dbReference>
<organism evidence="2 3">
    <name type="scientific">Edaphobacter acidisoli</name>
    <dbReference type="NCBI Taxonomy" id="2040573"/>
    <lineage>
        <taxon>Bacteria</taxon>
        <taxon>Pseudomonadati</taxon>
        <taxon>Acidobacteriota</taxon>
        <taxon>Terriglobia</taxon>
        <taxon>Terriglobales</taxon>
        <taxon>Acidobacteriaceae</taxon>
        <taxon>Edaphobacter</taxon>
    </lineage>
</organism>
<dbReference type="PANTHER" id="PTHR31956:SF1">
    <property type="entry name" value="NON-SPECIFIC PHOSPHOLIPASE C1"/>
    <property type="match status" value="1"/>
</dbReference>
<dbReference type="GO" id="GO:0042578">
    <property type="term" value="F:phosphoric ester hydrolase activity"/>
    <property type="evidence" value="ECO:0007669"/>
    <property type="project" value="UniProtKB-ARBA"/>
</dbReference>
<dbReference type="Proteomes" id="UP000648801">
    <property type="component" value="Unassembled WGS sequence"/>
</dbReference>
<name>A0A916RTI6_9BACT</name>
<evidence type="ECO:0000256" key="1">
    <source>
        <dbReference type="ARBA" id="ARBA00022801"/>
    </source>
</evidence>
<dbReference type="Pfam" id="PF04185">
    <property type="entry name" value="Phosphoesterase"/>
    <property type="match status" value="1"/>
</dbReference>
<evidence type="ECO:0000313" key="2">
    <source>
        <dbReference type="EMBL" id="GGA69586.1"/>
    </source>
</evidence>
<sequence>MYRVSVGVSTLLLAATLIGCGSGGVPPVKAPLLPIQQSVAGSPITHVVIIMQENRSFDNLFNGYPGADTAQTGLLNGKTVQLQPRALGDSLDLDHSHHAWWRDWDNGLLDGFNSKAYSYVPESDVDAYWRLAAQYTIGDRMFQSNTGPSFVAHQYMIAGQSGNADENPSGSTWGCDAASDSRVALIGPNGTDLPGVYPCFDYPTMADLLDAHHISWRYYAPGSTDGFFIISAFQAIRHIRYGKDWVGKVISPETEALKDIQKGELAQVTWIVPSWAHSDHPGSGDEGPDWVLSIVNAIGQSKFWNSTAIFISWDDWGGWYDHVSPPMIDQMGLGFRVPVIVVSPYALHGYVSHQTHEASGFLTYIEHNFGLPNLGARDAVAKGFTDCFDYTQPPQPYTAVPTHHTAEYLIREKPSGPPDDD</sequence>
<dbReference type="EMBL" id="BMJB01000001">
    <property type="protein sequence ID" value="GGA69586.1"/>
    <property type="molecule type" value="Genomic_DNA"/>
</dbReference>
<reference evidence="2" key="1">
    <citation type="journal article" date="2014" name="Int. J. Syst. Evol. Microbiol.">
        <title>Complete genome sequence of Corynebacterium casei LMG S-19264T (=DSM 44701T), isolated from a smear-ripened cheese.</title>
        <authorList>
            <consortium name="US DOE Joint Genome Institute (JGI-PGF)"/>
            <person name="Walter F."/>
            <person name="Albersmeier A."/>
            <person name="Kalinowski J."/>
            <person name="Ruckert C."/>
        </authorList>
    </citation>
    <scope>NUCLEOTIDE SEQUENCE</scope>
    <source>
        <strain evidence="2">CGMCC 1.15447</strain>
    </source>
</reference>
<keyword evidence="3" id="KW-1185">Reference proteome</keyword>
<dbReference type="RefSeq" id="WP_188759269.1">
    <property type="nucleotide sequence ID" value="NZ_BMJB01000001.1"/>
</dbReference>
<reference evidence="2" key="2">
    <citation type="submission" date="2020-09" db="EMBL/GenBank/DDBJ databases">
        <authorList>
            <person name="Sun Q."/>
            <person name="Zhou Y."/>
        </authorList>
    </citation>
    <scope>NUCLEOTIDE SEQUENCE</scope>
    <source>
        <strain evidence="2">CGMCC 1.15447</strain>
    </source>
</reference>
<evidence type="ECO:0000313" key="3">
    <source>
        <dbReference type="Proteomes" id="UP000648801"/>
    </source>
</evidence>
<gene>
    <name evidence="2" type="ORF">GCM10011507_21390</name>
</gene>
<dbReference type="InterPro" id="IPR007312">
    <property type="entry name" value="Phosphoesterase"/>
</dbReference>
<accession>A0A916RTI6</accession>
<dbReference type="AlphaFoldDB" id="A0A916RTI6"/>
<comment type="caution">
    <text evidence="2">The sequence shown here is derived from an EMBL/GenBank/DDBJ whole genome shotgun (WGS) entry which is preliminary data.</text>
</comment>
<evidence type="ECO:0008006" key="4">
    <source>
        <dbReference type="Google" id="ProtNLM"/>
    </source>
</evidence>
<dbReference type="PROSITE" id="PS51257">
    <property type="entry name" value="PROKAR_LIPOPROTEIN"/>
    <property type="match status" value="1"/>
</dbReference>
<protein>
    <recommendedName>
        <fullName evidence="4">Phospholipase C</fullName>
    </recommendedName>
</protein>
<dbReference type="InterPro" id="IPR017850">
    <property type="entry name" value="Alkaline_phosphatase_core_sf"/>
</dbReference>
<keyword evidence="1" id="KW-0378">Hydrolase</keyword>